<dbReference type="InterPro" id="IPR004358">
    <property type="entry name" value="Sig_transdc_His_kin-like_C"/>
</dbReference>
<dbReference type="Pfam" id="PF13426">
    <property type="entry name" value="PAS_9"/>
    <property type="match status" value="1"/>
</dbReference>
<evidence type="ECO:0000256" key="8">
    <source>
        <dbReference type="ARBA" id="ARBA00022741"/>
    </source>
</evidence>
<dbReference type="SUPFAM" id="SSF47384">
    <property type="entry name" value="Homodimeric domain of signal transducing histidine kinase"/>
    <property type="match status" value="1"/>
</dbReference>
<accession>A0A1D2YTB6</accession>
<comment type="catalytic activity">
    <reaction evidence="1">
        <text>ATP + protein L-histidine = ADP + protein N-phospho-L-histidine.</text>
        <dbReference type="EC" id="2.7.13.3"/>
    </reaction>
</comment>
<keyword evidence="7 14" id="KW-0812">Transmembrane</keyword>
<dbReference type="InterPro" id="IPR000014">
    <property type="entry name" value="PAS"/>
</dbReference>
<dbReference type="OrthoDB" id="9815750at2"/>
<evidence type="ECO:0000256" key="2">
    <source>
        <dbReference type="ARBA" id="ARBA00004651"/>
    </source>
</evidence>
<dbReference type="InterPro" id="IPR035965">
    <property type="entry name" value="PAS-like_dom_sf"/>
</dbReference>
<dbReference type="GO" id="GO:0005524">
    <property type="term" value="F:ATP binding"/>
    <property type="evidence" value="ECO:0007669"/>
    <property type="project" value="UniProtKB-KW"/>
</dbReference>
<dbReference type="Gene3D" id="6.10.340.10">
    <property type="match status" value="1"/>
</dbReference>
<evidence type="ECO:0000259" key="17">
    <source>
        <dbReference type="PROSITE" id="PS50885"/>
    </source>
</evidence>
<evidence type="ECO:0000256" key="13">
    <source>
        <dbReference type="ARBA" id="ARBA00023136"/>
    </source>
</evidence>
<dbReference type="CDD" id="cd06225">
    <property type="entry name" value="HAMP"/>
    <property type="match status" value="1"/>
</dbReference>
<evidence type="ECO:0000313" key="19">
    <source>
        <dbReference type="Proteomes" id="UP000243739"/>
    </source>
</evidence>
<dbReference type="PROSITE" id="PS50885">
    <property type="entry name" value="HAMP"/>
    <property type="match status" value="1"/>
</dbReference>
<keyword evidence="4" id="KW-1003">Cell membrane</keyword>
<dbReference type="InterPro" id="IPR003594">
    <property type="entry name" value="HATPase_dom"/>
</dbReference>
<dbReference type="InterPro" id="IPR003660">
    <property type="entry name" value="HAMP_dom"/>
</dbReference>
<dbReference type="Pfam" id="PF02743">
    <property type="entry name" value="dCache_1"/>
    <property type="match status" value="1"/>
</dbReference>
<evidence type="ECO:0000313" key="18">
    <source>
        <dbReference type="EMBL" id="OEF98921.1"/>
    </source>
</evidence>
<dbReference type="InterPro" id="IPR033479">
    <property type="entry name" value="dCache_1"/>
</dbReference>
<evidence type="ECO:0000256" key="9">
    <source>
        <dbReference type="ARBA" id="ARBA00022777"/>
    </source>
</evidence>
<evidence type="ECO:0000256" key="6">
    <source>
        <dbReference type="ARBA" id="ARBA00022679"/>
    </source>
</evidence>
<feature type="domain" description="Histidine kinase" evidence="15">
    <location>
        <begin position="510"/>
        <end position="721"/>
    </location>
</feature>
<dbReference type="InterPro" id="IPR003661">
    <property type="entry name" value="HisK_dim/P_dom"/>
</dbReference>
<reference evidence="18 19" key="1">
    <citation type="submission" date="2016-09" db="EMBL/GenBank/DDBJ databases">
        <title>Draft genome sequence for the type strain of Vulcanibacillus modesticaldus BR, a strictly anaerobic, moderately thermophilic, and nitrate-reducing bacterium from deep sea-hydrothermal vents of the Mid-Atlantic Ridge.</title>
        <authorList>
            <person name="Abin C.A."/>
            <person name="Hollibaugh J.T."/>
        </authorList>
    </citation>
    <scope>NUCLEOTIDE SEQUENCE [LARGE SCALE GENOMIC DNA]</scope>
    <source>
        <strain evidence="18 19">BR</strain>
    </source>
</reference>
<dbReference type="PROSITE" id="PS50109">
    <property type="entry name" value="HIS_KIN"/>
    <property type="match status" value="1"/>
</dbReference>
<protein>
    <recommendedName>
        <fullName evidence="3">histidine kinase</fullName>
        <ecNumber evidence="3">2.7.13.3</ecNumber>
    </recommendedName>
</protein>
<dbReference type="Pfam" id="PF02518">
    <property type="entry name" value="HATPase_c"/>
    <property type="match status" value="1"/>
</dbReference>
<name>A0A1D2YTB6_9BACI</name>
<dbReference type="SMART" id="SM00387">
    <property type="entry name" value="HATPase_c"/>
    <property type="match status" value="1"/>
</dbReference>
<feature type="domain" description="PAS" evidence="16">
    <location>
        <begin position="363"/>
        <end position="411"/>
    </location>
</feature>
<dbReference type="CDD" id="cd00082">
    <property type="entry name" value="HisKA"/>
    <property type="match status" value="1"/>
</dbReference>
<sequence length="726" mass="82738">MFKTLHYKLLVIITFLSILPLIVVGYISYQSQKEILTEQIENNLVTEAENLVIELEEFIAERIKDIDLLTRNPVIRDLNSSFEDVQKEFRNFLDVYDIYFGAIFVDKNGYVTVDMDNTVLGRNLGQREWFKKAIEGEIYFSDIYLSNVVNNPILALAGPVRDKNGNIIGVISPAFDLDSLWQLIDRYANQQKQLGLSGYAFLMNYKGDIIAHPDRTQILNVNWLTKNGLDIELYKEIDKSSKLYYNRSSNTMNVILPIKQMSGFTNQWFVGLTVNNDELYAPLKELLIKYLILFGLVLIVTGFAIIKLSRYIVKPVNQLVIATTDFAQGKKIKPLVLNTYEEINILNQTFNEMTKKLEQREKEHKKSTLILETTDNGVLSINKNNQVITIFNKKCEELFKIKKEEIIGKQLSEIGEQNPDIKKFIQMSSIFDTKNVKKSSGSLNNIEFETCINGQRYIFLANISILEVKENDIIEEEILIVFSDITEIRSIQEELIQSEKLKAAGQLAASITHEIRNPLTTIRGFLQLFDQNSNGTDVKSGEQYFPLIIQEIDRINDIIDEYLSLAKPNKKINIQDTDIVRILEEIFLLYESQAAQEDIRIIKKYNKIPIISMDTKQIKQVFINIIKNAFEAMPLGGALIVATNYIENEGIVSISFSDTGKGMDQQTLEKLGTPFFTTKEDGTGLGIATCYRIVEGMGGTITVESKVSEGTTFTIKLPIKINDKSH</sequence>
<evidence type="ECO:0000256" key="12">
    <source>
        <dbReference type="ARBA" id="ARBA00023012"/>
    </source>
</evidence>
<feature type="transmembrane region" description="Helical" evidence="14">
    <location>
        <begin position="287"/>
        <end position="306"/>
    </location>
</feature>
<dbReference type="Gene3D" id="3.30.450.20">
    <property type="entry name" value="PAS domain"/>
    <property type="match status" value="2"/>
</dbReference>
<keyword evidence="19" id="KW-1185">Reference proteome</keyword>
<comment type="subcellular location">
    <subcellularLocation>
        <location evidence="2">Cell membrane</location>
        <topology evidence="2">Multi-pass membrane protein</topology>
    </subcellularLocation>
</comment>
<feature type="domain" description="HAMP" evidence="17">
    <location>
        <begin position="310"/>
        <end position="362"/>
    </location>
</feature>
<keyword evidence="10" id="KW-0067">ATP-binding</keyword>
<feature type="transmembrane region" description="Helical" evidence="14">
    <location>
        <begin position="7"/>
        <end position="29"/>
    </location>
</feature>
<dbReference type="InterPro" id="IPR029151">
    <property type="entry name" value="Sensor-like_sf"/>
</dbReference>
<keyword evidence="11 14" id="KW-1133">Transmembrane helix</keyword>
<evidence type="ECO:0000256" key="7">
    <source>
        <dbReference type="ARBA" id="ARBA00022692"/>
    </source>
</evidence>
<dbReference type="SMART" id="SM00388">
    <property type="entry name" value="HisKA"/>
    <property type="match status" value="1"/>
</dbReference>
<dbReference type="PROSITE" id="PS50112">
    <property type="entry name" value="PAS"/>
    <property type="match status" value="1"/>
</dbReference>
<evidence type="ECO:0000259" key="15">
    <source>
        <dbReference type="PROSITE" id="PS50109"/>
    </source>
</evidence>
<keyword evidence="13 14" id="KW-0472">Membrane</keyword>
<evidence type="ECO:0000256" key="11">
    <source>
        <dbReference type="ARBA" id="ARBA00022989"/>
    </source>
</evidence>
<proteinExistence type="predicted"/>
<dbReference type="Pfam" id="PF00512">
    <property type="entry name" value="HisKA"/>
    <property type="match status" value="1"/>
</dbReference>
<dbReference type="RefSeq" id="WP_069657257.1">
    <property type="nucleotide sequence ID" value="NZ_MIJF01000046.1"/>
</dbReference>
<dbReference type="EC" id="2.7.13.3" evidence="3"/>
<evidence type="ECO:0000256" key="10">
    <source>
        <dbReference type="ARBA" id="ARBA00022840"/>
    </source>
</evidence>
<dbReference type="STRING" id="337097.BHF71_03075"/>
<dbReference type="PANTHER" id="PTHR43065:SF46">
    <property type="entry name" value="C4-DICARBOXYLATE TRANSPORT SENSOR PROTEIN DCTB"/>
    <property type="match status" value="1"/>
</dbReference>
<dbReference type="InterPro" id="IPR005467">
    <property type="entry name" value="His_kinase_dom"/>
</dbReference>
<evidence type="ECO:0000256" key="14">
    <source>
        <dbReference type="SAM" id="Phobius"/>
    </source>
</evidence>
<dbReference type="SUPFAM" id="SSF55874">
    <property type="entry name" value="ATPase domain of HSP90 chaperone/DNA topoisomerase II/histidine kinase"/>
    <property type="match status" value="1"/>
</dbReference>
<dbReference type="Gene3D" id="1.10.287.130">
    <property type="match status" value="1"/>
</dbReference>
<dbReference type="InterPro" id="IPR036097">
    <property type="entry name" value="HisK_dim/P_sf"/>
</dbReference>
<dbReference type="PANTHER" id="PTHR43065">
    <property type="entry name" value="SENSOR HISTIDINE KINASE"/>
    <property type="match status" value="1"/>
</dbReference>
<keyword evidence="5" id="KW-0597">Phosphoprotein</keyword>
<evidence type="ECO:0000256" key="4">
    <source>
        <dbReference type="ARBA" id="ARBA00022475"/>
    </source>
</evidence>
<dbReference type="EMBL" id="MIJF01000046">
    <property type="protein sequence ID" value="OEF98921.1"/>
    <property type="molecule type" value="Genomic_DNA"/>
</dbReference>
<dbReference type="CDD" id="cd12914">
    <property type="entry name" value="PDC1_DGC_like"/>
    <property type="match status" value="1"/>
</dbReference>
<dbReference type="SUPFAM" id="SSF55785">
    <property type="entry name" value="PYP-like sensor domain (PAS domain)"/>
    <property type="match status" value="1"/>
</dbReference>
<keyword evidence="8" id="KW-0547">Nucleotide-binding</keyword>
<evidence type="ECO:0000256" key="3">
    <source>
        <dbReference type="ARBA" id="ARBA00012438"/>
    </source>
</evidence>
<dbReference type="Proteomes" id="UP000243739">
    <property type="component" value="Unassembled WGS sequence"/>
</dbReference>
<dbReference type="SMART" id="SM00304">
    <property type="entry name" value="HAMP"/>
    <property type="match status" value="1"/>
</dbReference>
<dbReference type="GO" id="GO:0000155">
    <property type="term" value="F:phosphorelay sensor kinase activity"/>
    <property type="evidence" value="ECO:0007669"/>
    <property type="project" value="InterPro"/>
</dbReference>
<dbReference type="AlphaFoldDB" id="A0A1D2YTB6"/>
<dbReference type="GO" id="GO:0005886">
    <property type="term" value="C:plasma membrane"/>
    <property type="evidence" value="ECO:0007669"/>
    <property type="project" value="UniProtKB-SubCell"/>
</dbReference>
<dbReference type="PRINTS" id="PR00344">
    <property type="entry name" value="BCTRLSENSOR"/>
</dbReference>
<evidence type="ECO:0000256" key="1">
    <source>
        <dbReference type="ARBA" id="ARBA00000085"/>
    </source>
</evidence>
<comment type="caution">
    <text evidence="18">The sequence shown here is derived from an EMBL/GenBank/DDBJ whole genome shotgun (WGS) entry which is preliminary data.</text>
</comment>
<evidence type="ECO:0000259" key="16">
    <source>
        <dbReference type="PROSITE" id="PS50112"/>
    </source>
</evidence>
<dbReference type="InterPro" id="IPR036890">
    <property type="entry name" value="HATPase_C_sf"/>
</dbReference>
<dbReference type="SUPFAM" id="SSF103190">
    <property type="entry name" value="Sensory domain-like"/>
    <property type="match status" value="1"/>
</dbReference>
<gene>
    <name evidence="18" type="ORF">BHF71_03075</name>
</gene>
<evidence type="ECO:0000256" key="5">
    <source>
        <dbReference type="ARBA" id="ARBA00022553"/>
    </source>
</evidence>
<keyword evidence="12" id="KW-0902">Two-component regulatory system</keyword>
<dbReference type="Gene3D" id="3.30.565.10">
    <property type="entry name" value="Histidine kinase-like ATPase, C-terminal domain"/>
    <property type="match status" value="1"/>
</dbReference>
<keyword evidence="9" id="KW-0418">Kinase</keyword>
<organism evidence="18 19">
    <name type="scientific">Vulcanibacillus modesticaldus</name>
    <dbReference type="NCBI Taxonomy" id="337097"/>
    <lineage>
        <taxon>Bacteria</taxon>
        <taxon>Bacillati</taxon>
        <taxon>Bacillota</taxon>
        <taxon>Bacilli</taxon>
        <taxon>Bacillales</taxon>
        <taxon>Bacillaceae</taxon>
        <taxon>Vulcanibacillus</taxon>
    </lineage>
</organism>
<keyword evidence="6" id="KW-0808">Transferase</keyword>